<keyword evidence="2" id="KW-0862">Zinc</keyword>
<evidence type="ECO:0000256" key="5">
    <source>
        <dbReference type="ARBA" id="ARBA00023284"/>
    </source>
</evidence>
<evidence type="ECO:0000256" key="2">
    <source>
        <dbReference type="ARBA" id="ARBA00022833"/>
    </source>
</evidence>
<keyword evidence="7" id="KW-1185">Reference proteome</keyword>
<comment type="caution">
    <text evidence="6">The sequence shown here is derived from an EMBL/GenBank/DDBJ whole genome shotgun (WGS) entry which is preliminary data.</text>
</comment>
<dbReference type="GO" id="GO:0044183">
    <property type="term" value="F:protein folding chaperone"/>
    <property type="evidence" value="ECO:0007669"/>
    <property type="project" value="TreeGrafter"/>
</dbReference>
<dbReference type="CDD" id="cd00498">
    <property type="entry name" value="Hsp33"/>
    <property type="match status" value="1"/>
</dbReference>
<gene>
    <name evidence="6" type="ORF">ROR02_04430</name>
</gene>
<reference evidence="6 7" key="1">
    <citation type="submission" date="2019-07" db="EMBL/GenBank/DDBJ databases">
        <title>Whole genome shotgun sequence of Rhodospirillum oryzae NBRC 107573.</title>
        <authorList>
            <person name="Hosoyama A."/>
            <person name="Uohara A."/>
            <person name="Ohji S."/>
            <person name="Ichikawa N."/>
        </authorList>
    </citation>
    <scope>NUCLEOTIDE SEQUENCE [LARGE SCALE GENOMIC DNA]</scope>
    <source>
        <strain evidence="6 7">NBRC 107573</strain>
    </source>
</reference>
<dbReference type="InterPro" id="IPR016153">
    <property type="entry name" value="Heat_shock_Hsp33_N"/>
</dbReference>
<evidence type="ECO:0000256" key="3">
    <source>
        <dbReference type="ARBA" id="ARBA00023157"/>
    </source>
</evidence>
<dbReference type="AlphaFoldDB" id="A0A512H4C9"/>
<keyword evidence="4" id="KW-0143">Chaperone</keyword>
<dbReference type="GO" id="GO:0042026">
    <property type="term" value="P:protein refolding"/>
    <property type="evidence" value="ECO:0007669"/>
    <property type="project" value="TreeGrafter"/>
</dbReference>
<evidence type="ECO:0000256" key="1">
    <source>
        <dbReference type="ARBA" id="ARBA00022490"/>
    </source>
</evidence>
<sequence>MVPDVSAFGDNVILPFHLASGEFRGRLVRAGRAVGDTLAGHDYPPVVAALVAETVVLGVALSSVLKYDGVFTLQIQGDGPVRALIADVTSAGMVRAVARYDAGRLPAGEPPAAGRLAALIGQGHLAFTVDQGPHTERYQGIVQIEGDSLAACAQRYFDLSEQLPTTLLVATRPPVAGDEAWGATALLLQRMPRTAGPAADDGGTDWDDAWETASVLMRSLTPAELTDPALTPEALLRRPFHAQDLRLAAPRPVFYGCRCSARKVARALLTLPVEERESLAENGTIDVTCEFCKATYALTPSELEALCAEPSPGPSGEPSGSA</sequence>
<dbReference type="InterPro" id="IPR000397">
    <property type="entry name" value="Heat_shock_Hsp33"/>
</dbReference>
<keyword evidence="3" id="KW-1015">Disulfide bond</keyword>
<evidence type="ECO:0000256" key="4">
    <source>
        <dbReference type="ARBA" id="ARBA00023186"/>
    </source>
</evidence>
<protein>
    <submittedName>
        <fullName evidence="6">33 kDa chaperonin</fullName>
    </submittedName>
</protein>
<dbReference type="EMBL" id="BJZO01000007">
    <property type="protein sequence ID" value="GEO80312.1"/>
    <property type="molecule type" value="Genomic_DNA"/>
</dbReference>
<dbReference type="Proteomes" id="UP000321567">
    <property type="component" value="Unassembled WGS sequence"/>
</dbReference>
<evidence type="ECO:0000313" key="7">
    <source>
        <dbReference type="Proteomes" id="UP000321567"/>
    </source>
</evidence>
<proteinExistence type="predicted"/>
<dbReference type="PANTHER" id="PTHR30111">
    <property type="entry name" value="33 KDA CHAPERONIN"/>
    <property type="match status" value="1"/>
</dbReference>
<dbReference type="GO" id="GO:0051082">
    <property type="term" value="F:unfolded protein binding"/>
    <property type="evidence" value="ECO:0007669"/>
    <property type="project" value="InterPro"/>
</dbReference>
<dbReference type="SUPFAM" id="SSF118352">
    <property type="entry name" value="HSP33 redox switch-like"/>
    <property type="match status" value="1"/>
</dbReference>
<organism evidence="6 7">
    <name type="scientific">Pararhodospirillum oryzae</name>
    <dbReference type="NCBI Taxonomy" id="478448"/>
    <lineage>
        <taxon>Bacteria</taxon>
        <taxon>Pseudomonadati</taxon>
        <taxon>Pseudomonadota</taxon>
        <taxon>Alphaproteobacteria</taxon>
        <taxon>Rhodospirillales</taxon>
        <taxon>Rhodospirillaceae</taxon>
        <taxon>Pararhodospirillum</taxon>
    </lineage>
</organism>
<dbReference type="PIRSF" id="PIRSF005261">
    <property type="entry name" value="Heat_shock_Hsp33"/>
    <property type="match status" value="1"/>
</dbReference>
<keyword evidence="1" id="KW-0963">Cytoplasm</keyword>
<dbReference type="SUPFAM" id="SSF64397">
    <property type="entry name" value="Hsp33 domain"/>
    <property type="match status" value="1"/>
</dbReference>
<name>A0A512H4C9_9PROT</name>
<dbReference type="Gene3D" id="3.55.30.10">
    <property type="entry name" value="Hsp33 domain"/>
    <property type="match status" value="1"/>
</dbReference>
<evidence type="ECO:0000313" key="6">
    <source>
        <dbReference type="EMBL" id="GEO80312.1"/>
    </source>
</evidence>
<dbReference type="Pfam" id="PF01430">
    <property type="entry name" value="HSP33"/>
    <property type="match status" value="1"/>
</dbReference>
<accession>A0A512H4C9</accession>
<dbReference type="GO" id="GO:0005737">
    <property type="term" value="C:cytoplasm"/>
    <property type="evidence" value="ECO:0007669"/>
    <property type="project" value="InterPro"/>
</dbReference>
<dbReference type="Gene3D" id="3.90.1280.10">
    <property type="entry name" value="HSP33 redox switch-like"/>
    <property type="match status" value="1"/>
</dbReference>
<dbReference type="PANTHER" id="PTHR30111:SF1">
    <property type="entry name" value="33 KDA CHAPERONIN"/>
    <property type="match status" value="1"/>
</dbReference>
<dbReference type="InterPro" id="IPR016154">
    <property type="entry name" value="Heat_shock_Hsp33_C"/>
</dbReference>
<keyword evidence="5" id="KW-0676">Redox-active center</keyword>